<sequence>MSALTELLAVAEDRAGSAQGAGLPVVGCVGADVPVELITAAGLLPLRLAGQPERDHALGDRYLGVGVDPVARSVLTGILAGDYGNLEAIVVSRDCEASLRLFYALRELHRVEPETALPPVYLVDVLHLPHHTTTRYVQARIGQLRDWLGRWRRIGDDDLAAAIEAHDALRQALGRVAVLRRENRLTGTQFLGVVAAATALPVATATDLVERLLAEAPALPEAGGTRVFLTGSSHDGPAVYERLEDNGFFVAGEDHDWGEALFARTCAAPTELALAERYQYNGPAAPRASIRQRATHTAEAARACGAEVLVSYARAGDDAPPWDFPDQRAATGLPAVLAERQPYGELTDDALAAIRELTTAGVAR</sequence>
<comment type="similarity">
    <text evidence="1">Belongs to the FldB/FldC dehydratase alpha/beta subunit family.</text>
</comment>
<dbReference type="RefSeq" id="WP_177228645.1">
    <property type="nucleotide sequence ID" value="NZ_FORP01000005.1"/>
</dbReference>
<gene>
    <name evidence="2" type="ORF">SAMN05421835_105221</name>
</gene>
<evidence type="ECO:0000313" key="3">
    <source>
        <dbReference type="Proteomes" id="UP000199025"/>
    </source>
</evidence>
<dbReference type="GO" id="GO:0016836">
    <property type="term" value="F:hydro-lyase activity"/>
    <property type="evidence" value="ECO:0007669"/>
    <property type="project" value="UniProtKB-ARBA"/>
</dbReference>
<proteinExistence type="inferred from homology"/>
<dbReference type="AlphaFoldDB" id="A0A1I3RC43"/>
<dbReference type="Pfam" id="PF06050">
    <property type="entry name" value="HGD-D"/>
    <property type="match status" value="1"/>
</dbReference>
<dbReference type="Gene3D" id="1.20.1270.370">
    <property type="match status" value="1"/>
</dbReference>
<reference evidence="2 3" key="1">
    <citation type="submission" date="2016-10" db="EMBL/GenBank/DDBJ databases">
        <authorList>
            <person name="de Groot N.N."/>
        </authorList>
    </citation>
    <scope>NUCLEOTIDE SEQUENCE [LARGE SCALE GENOMIC DNA]</scope>
    <source>
        <strain evidence="2 3">DSM 44468</strain>
    </source>
</reference>
<name>A0A1I3RC43_9PSEU</name>
<dbReference type="Gene3D" id="3.40.50.11900">
    <property type="match status" value="1"/>
</dbReference>
<accession>A0A1I3RC43</accession>
<keyword evidence="3" id="KW-1185">Reference proteome</keyword>
<dbReference type="STRING" id="115433.SAMN05421835_105221"/>
<evidence type="ECO:0000313" key="2">
    <source>
        <dbReference type="EMBL" id="SFJ43229.1"/>
    </source>
</evidence>
<evidence type="ECO:0000256" key="1">
    <source>
        <dbReference type="ARBA" id="ARBA00005806"/>
    </source>
</evidence>
<dbReference type="Gene3D" id="3.40.50.11890">
    <property type="match status" value="1"/>
</dbReference>
<dbReference type="InterPro" id="IPR010327">
    <property type="entry name" value="FldB/FldC_alpha/beta"/>
</dbReference>
<dbReference type="EMBL" id="FORP01000005">
    <property type="protein sequence ID" value="SFJ43229.1"/>
    <property type="molecule type" value="Genomic_DNA"/>
</dbReference>
<dbReference type="PANTHER" id="PTHR30548:SF1">
    <property type="entry name" value="DEHYDRATASE SUBUNIT MJ0007-RELATED"/>
    <property type="match status" value="1"/>
</dbReference>
<organism evidence="2 3">
    <name type="scientific">Amycolatopsis sacchari</name>
    <dbReference type="NCBI Taxonomy" id="115433"/>
    <lineage>
        <taxon>Bacteria</taxon>
        <taxon>Bacillati</taxon>
        <taxon>Actinomycetota</taxon>
        <taxon>Actinomycetes</taxon>
        <taxon>Pseudonocardiales</taxon>
        <taxon>Pseudonocardiaceae</taxon>
        <taxon>Amycolatopsis</taxon>
    </lineage>
</organism>
<protein>
    <submittedName>
        <fullName evidence="2">Benzoyl-CoA reductase/2-hydroxyglutaryl-CoA dehydratase subunit, BcrC/BadD/HgdB</fullName>
    </submittedName>
</protein>
<dbReference type="Proteomes" id="UP000199025">
    <property type="component" value="Unassembled WGS sequence"/>
</dbReference>
<dbReference type="PANTHER" id="PTHR30548">
    <property type="entry name" value="2-HYDROXYGLUTARYL-COA DEHYDRATASE, D-COMPONENT-RELATED"/>
    <property type="match status" value="1"/>
</dbReference>